<evidence type="ECO:0000313" key="3">
    <source>
        <dbReference type="Proteomes" id="UP000247551"/>
    </source>
</evidence>
<dbReference type="EMBL" id="QKLW01000005">
    <property type="protein sequence ID" value="PYF80957.1"/>
    <property type="molecule type" value="Genomic_DNA"/>
</dbReference>
<keyword evidence="3" id="KW-1185">Reference proteome</keyword>
<accession>A0A318UZF8</accession>
<evidence type="ECO:0008006" key="4">
    <source>
        <dbReference type="Google" id="ProtNLM"/>
    </source>
</evidence>
<evidence type="ECO:0000256" key="1">
    <source>
        <dbReference type="SAM" id="Phobius"/>
    </source>
</evidence>
<comment type="caution">
    <text evidence="2">The sequence shown here is derived from an EMBL/GenBank/DDBJ whole genome shotgun (WGS) entry which is preliminary data.</text>
</comment>
<organism evidence="2 3">
    <name type="scientific">Marinomonas alcarazii</name>
    <dbReference type="NCBI Taxonomy" id="491949"/>
    <lineage>
        <taxon>Bacteria</taxon>
        <taxon>Pseudomonadati</taxon>
        <taxon>Pseudomonadota</taxon>
        <taxon>Gammaproteobacteria</taxon>
        <taxon>Oceanospirillales</taxon>
        <taxon>Oceanospirillaceae</taxon>
        <taxon>Marinomonas</taxon>
    </lineage>
</organism>
<gene>
    <name evidence="2" type="ORF">DFP75_10547</name>
</gene>
<evidence type="ECO:0000313" key="2">
    <source>
        <dbReference type="EMBL" id="PYF80957.1"/>
    </source>
</evidence>
<keyword evidence="1" id="KW-0472">Membrane</keyword>
<reference evidence="2 3" key="1">
    <citation type="submission" date="2018-06" db="EMBL/GenBank/DDBJ databases">
        <title>Genomic Encyclopedia of Type Strains, Phase III (KMG-III): the genomes of soil and plant-associated and newly described type strains.</title>
        <authorList>
            <person name="Whitman W."/>
        </authorList>
    </citation>
    <scope>NUCLEOTIDE SEQUENCE [LARGE SCALE GENOMIC DNA]</scope>
    <source>
        <strain evidence="2 3">CECT 7730</strain>
    </source>
</reference>
<keyword evidence="1" id="KW-0812">Transmembrane</keyword>
<keyword evidence="1" id="KW-1133">Transmembrane helix</keyword>
<protein>
    <recommendedName>
        <fullName evidence="4">DUF2125 domain-containing protein</fullName>
    </recommendedName>
</protein>
<feature type="transmembrane region" description="Helical" evidence="1">
    <location>
        <begin position="32"/>
        <end position="50"/>
    </location>
</feature>
<dbReference type="Proteomes" id="UP000247551">
    <property type="component" value="Unassembled WGS sequence"/>
</dbReference>
<dbReference type="AlphaFoldDB" id="A0A318UZF8"/>
<sequence length="327" mass="36320">MLFASLCKHCYLSMDFKLDNIGNKLKNGLGKAITYFILLSCMAVLVIYAVQRFGGDYAEQKIQEQLELSGLAPFVHYESVHLDPFTLTPSLENVSFGNEYSPWLRFARISLNSYPINYPDLDVDFWIQESPIDSLSRDTRRLMRAAGIETLLGKGSFTSKVEGNKVSSSFKLDIKDIGKLAWASDISLLNKNIAMDNLRSDVLASFALGQPEALPIIYGDAIEVHSLEVEYEESGLIAHLVPKSTITLDSRENQLNGIKYASQALGLAPANSEEAEHIANTLLTFLQKPEKLNLTLSPTSAISLKEIALMVNEGKLYKDSKMELSNK</sequence>
<name>A0A318UZF8_9GAMM</name>
<proteinExistence type="predicted"/>